<reference evidence="2" key="1">
    <citation type="journal article" date="2009" name="Plant Mol. Biol.">
        <title>Insights into corn genes derived from large-scale cDNA sequencing.</title>
        <authorList>
            <person name="Alexandrov N.N."/>
            <person name="Brover V.V."/>
            <person name="Freidin S."/>
            <person name="Troukhan M.E."/>
            <person name="Tatarinova T.V."/>
            <person name="Zhang H."/>
            <person name="Swaller T.J."/>
            <person name="Lu Y.P."/>
            <person name="Bouck J."/>
            <person name="Flavell R.B."/>
            <person name="Feldmann K.A."/>
        </authorList>
    </citation>
    <scope>NUCLEOTIDE SEQUENCE</scope>
</reference>
<organism evidence="2">
    <name type="scientific">Zea mays</name>
    <name type="common">Maize</name>
    <dbReference type="NCBI Taxonomy" id="4577"/>
    <lineage>
        <taxon>Eukaryota</taxon>
        <taxon>Viridiplantae</taxon>
        <taxon>Streptophyta</taxon>
        <taxon>Embryophyta</taxon>
        <taxon>Tracheophyta</taxon>
        <taxon>Spermatophyta</taxon>
        <taxon>Magnoliopsida</taxon>
        <taxon>Liliopsida</taxon>
        <taxon>Poales</taxon>
        <taxon>Poaceae</taxon>
        <taxon>PACMAD clade</taxon>
        <taxon>Panicoideae</taxon>
        <taxon>Andropogonodae</taxon>
        <taxon>Andropogoneae</taxon>
        <taxon>Tripsacinae</taxon>
        <taxon>Zea</taxon>
    </lineage>
</organism>
<accession>B6SM49</accession>
<evidence type="ECO:0000313" key="2">
    <source>
        <dbReference type="EMBL" id="ACG25932.1"/>
    </source>
</evidence>
<evidence type="ECO:0000256" key="1">
    <source>
        <dbReference type="SAM" id="MobiDB-lite"/>
    </source>
</evidence>
<dbReference type="AlphaFoldDB" id="B6SM49"/>
<protein>
    <submittedName>
        <fullName evidence="2">Uncharacterized protein</fullName>
    </submittedName>
</protein>
<dbReference type="EMBL" id="EU953814">
    <property type="protein sequence ID" value="ACG25932.1"/>
    <property type="molecule type" value="mRNA"/>
</dbReference>
<feature type="region of interest" description="Disordered" evidence="1">
    <location>
        <begin position="1"/>
        <end position="35"/>
    </location>
</feature>
<feature type="compositionally biased region" description="Basic and acidic residues" evidence="1">
    <location>
        <begin position="11"/>
        <end position="22"/>
    </location>
</feature>
<name>B6SM49_MAIZE</name>
<proteinExistence type="evidence at transcript level"/>
<sequence length="35" mass="4088">MPRICTNGESRQGRTRDDDRASDMVPTTRCSWWTT</sequence>